<gene>
    <name evidence="2" type="ordered locus">Mpal_1093</name>
</gene>
<dbReference type="GO" id="GO:0015666">
    <property type="term" value="F:restriction endodeoxyribonuclease activity"/>
    <property type="evidence" value="ECO:0007669"/>
    <property type="project" value="TreeGrafter"/>
</dbReference>
<keyword evidence="3" id="KW-1185">Reference proteome</keyword>
<dbReference type="GO" id="GO:0003677">
    <property type="term" value="F:DNA binding"/>
    <property type="evidence" value="ECO:0007669"/>
    <property type="project" value="InterPro"/>
</dbReference>
<name>B8GH34_METPE</name>
<dbReference type="AlphaFoldDB" id="B8GH34"/>
<feature type="domain" description="Restriction endonuclease type IV Mrr" evidence="1">
    <location>
        <begin position="198"/>
        <end position="313"/>
    </location>
</feature>
<dbReference type="STRING" id="521011.Mpal_1093"/>
<dbReference type="eggNOG" id="arCOG05194">
    <property type="taxonomic scope" value="Archaea"/>
</dbReference>
<dbReference type="Pfam" id="PF04471">
    <property type="entry name" value="Mrr_cat"/>
    <property type="match status" value="1"/>
</dbReference>
<dbReference type="GO" id="GO:0009307">
    <property type="term" value="P:DNA restriction-modification system"/>
    <property type="evidence" value="ECO:0007669"/>
    <property type="project" value="InterPro"/>
</dbReference>
<keyword evidence="2" id="KW-0378">Hydrolase</keyword>
<dbReference type="KEGG" id="mpl:Mpal_1093"/>
<proteinExistence type="predicted"/>
<dbReference type="RefSeq" id="WP_012617758.1">
    <property type="nucleotide sequence ID" value="NC_011832.1"/>
</dbReference>
<dbReference type="HOGENOM" id="CLU_047680_0_0_2"/>
<dbReference type="InterPro" id="IPR011335">
    <property type="entry name" value="Restrct_endonuc-II-like"/>
</dbReference>
<dbReference type="PANTHER" id="PTHR30015">
    <property type="entry name" value="MRR RESTRICTION SYSTEM PROTEIN"/>
    <property type="match status" value="1"/>
</dbReference>
<keyword evidence="2" id="KW-0255">Endonuclease</keyword>
<dbReference type="REBASE" id="19797">
    <property type="entry name" value="MpaEMrrP"/>
</dbReference>
<dbReference type="InterPro" id="IPR011856">
    <property type="entry name" value="tRNA_endonuc-like_dom_sf"/>
</dbReference>
<dbReference type="InterPro" id="IPR007560">
    <property type="entry name" value="Restrct_endonuc_IV_Mrr"/>
</dbReference>
<evidence type="ECO:0000313" key="3">
    <source>
        <dbReference type="Proteomes" id="UP000002457"/>
    </source>
</evidence>
<organism evidence="2 3">
    <name type="scientific">Methanosphaerula palustris (strain ATCC BAA-1556 / DSM 19958 / E1-9c)</name>
    <dbReference type="NCBI Taxonomy" id="521011"/>
    <lineage>
        <taxon>Archaea</taxon>
        <taxon>Methanobacteriati</taxon>
        <taxon>Methanobacteriota</taxon>
        <taxon>Stenosarchaea group</taxon>
        <taxon>Methanomicrobia</taxon>
        <taxon>Methanomicrobiales</taxon>
        <taxon>Methanoregulaceae</taxon>
        <taxon>Methanosphaerula</taxon>
    </lineage>
</organism>
<dbReference type="Proteomes" id="UP000002457">
    <property type="component" value="Chromosome"/>
</dbReference>
<dbReference type="PIRSF" id="PIRSF031853">
    <property type="entry name" value="UPC031853"/>
    <property type="match status" value="1"/>
</dbReference>
<sequence>MTLWMVRSGRYGEREDFALENKVAVIGWNELPDLSKIETREQLRALLEKTYPDDKPKTLINWESQIWRFLHDIAIGDLIAMPLKGRSSIAFGKITGPYSYQKNFPENARHSRKIEWKREIPRDRFDQDLLYSLGAFMTVCRIQRNNAEERILELLEGKTPSGKIKAGEQKPPEAEGDVELVLNIEEMATDQLRELISRKFRGHDLTRLVGAILEAQGYTISIAKPGADGGVDIIAGKGALGFDHPRLVVQVKSSDSPCDVKIVRELQGVMKNFQAEHGLLVSWGGYSGAVPKETATKFFEIRLWNADDLIQMIQTNYDKIPDEIKADLPLKRIWILVPEEE</sequence>
<dbReference type="SUPFAM" id="SSF52980">
    <property type="entry name" value="Restriction endonuclease-like"/>
    <property type="match status" value="1"/>
</dbReference>
<reference evidence="2 3" key="1">
    <citation type="journal article" date="2015" name="Genome Announc.">
        <title>Complete Genome Sequence of Methanosphaerula palustris E1-9CT, a Hydrogenotrophic Methanogen Isolated from a Minerotrophic Fen Peatland.</title>
        <authorList>
            <person name="Cadillo-Quiroz H."/>
            <person name="Browne P."/>
            <person name="Kyrpides N."/>
            <person name="Woyke T."/>
            <person name="Goodwin L."/>
            <person name="Detter C."/>
            <person name="Yavitt J.B."/>
            <person name="Zinder S.H."/>
        </authorList>
    </citation>
    <scope>NUCLEOTIDE SEQUENCE [LARGE SCALE GENOMIC DNA]</scope>
    <source>
        <strain evidence="3">ATCC BAA-1556 / DSM 19958 / E1-9c</strain>
    </source>
</reference>
<dbReference type="OrthoDB" id="134879at2157"/>
<accession>B8GH34</accession>
<dbReference type="InterPro" id="IPR052906">
    <property type="entry name" value="Type_IV_Methyl-Rstrct_Enzyme"/>
</dbReference>
<evidence type="ECO:0000313" key="2">
    <source>
        <dbReference type="EMBL" id="ACL16439.1"/>
    </source>
</evidence>
<dbReference type="PANTHER" id="PTHR30015:SF7">
    <property type="entry name" value="TYPE IV METHYL-DIRECTED RESTRICTION ENZYME ECOKMRR"/>
    <property type="match status" value="1"/>
</dbReference>
<dbReference type="GeneID" id="7271010"/>
<dbReference type="InterPro" id="IPR016984">
    <property type="entry name" value="UCP031853"/>
</dbReference>
<dbReference type="EMBL" id="CP001338">
    <property type="protein sequence ID" value="ACL16439.1"/>
    <property type="molecule type" value="Genomic_DNA"/>
</dbReference>
<protein>
    <submittedName>
        <fullName evidence="2">Restriction endonuclease</fullName>
    </submittedName>
</protein>
<keyword evidence="2" id="KW-0540">Nuclease</keyword>
<dbReference type="Gene3D" id="3.40.1350.10">
    <property type="match status" value="1"/>
</dbReference>
<evidence type="ECO:0000259" key="1">
    <source>
        <dbReference type="Pfam" id="PF04471"/>
    </source>
</evidence>